<evidence type="ECO:0008006" key="3">
    <source>
        <dbReference type="Google" id="ProtNLM"/>
    </source>
</evidence>
<organism evidence="1 2">
    <name type="scientific">Nonomuraea purpurea</name>
    <dbReference type="NCBI Taxonomy" id="1849276"/>
    <lineage>
        <taxon>Bacteria</taxon>
        <taxon>Bacillati</taxon>
        <taxon>Actinomycetota</taxon>
        <taxon>Actinomycetes</taxon>
        <taxon>Streptosporangiales</taxon>
        <taxon>Streptosporangiaceae</taxon>
        <taxon>Nonomuraea</taxon>
    </lineage>
</organism>
<dbReference type="InterPro" id="IPR027417">
    <property type="entry name" value="P-loop_NTPase"/>
</dbReference>
<keyword evidence="2" id="KW-1185">Reference proteome</keyword>
<sequence length="178" mass="20957">MQRILVVGISGAGKSTMARSLSSRLAVPYHEMDALYFAGPGWAENERFAAQVTEITRSPAWVFDSFGYPEVRDLLWERADTIVWLDYPRRVIMPRILRRSLRRTLLRESIFNGNRETVAEWFRRDHPAWWAWSQHAARRADIQRRIDDPRFAPLRVFRFTTVHSSATWLSSVVTRRPR</sequence>
<dbReference type="PANTHER" id="PTHR37816:SF1">
    <property type="entry name" value="TOXIN"/>
    <property type="match status" value="1"/>
</dbReference>
<dbReference type="InterPro" id="IPR052922">
    <property type="entry name" value="Cytidylate_Kinase-2"/>
</dbReference>
<dbReference type="SUPFAM" id="SSF52540">
    <property type="entry name" value="P-loop containing nucleoside triphosphate hydrolases"/>
    <property type="match status" value="1"/>
</dbReference>
<proteinExistence type="predicted"/>
<dbReference type="Proteomes" id="UP001595851">
    <property type="component" value="Unassembled WGS sequence"/>
</dbReference>
<evidence type="ECO:0000313" key="2">
    <source>
        <dbReference type="Proteomes" id="UP001595851"/>
    </source>
</evidence>
<comment type="caution">
    <text evidence="1">The sequence shown here is derived from an EMBL/GenBank/DDBJ whole genome shotgun (WGS) entry which is preliminary data.</text>
</comment>
<accession>A0ABV8FWE3</accession>
<dbReference type="EMBL" id="JBHSBI010000001">
    <property type="protein sequence ID" value="MFC4005988.1"/>
    <property type="molecule type" value="Genomic_DNA"/>
</dbReference>
<reference evidence="2" key="1">
    <citation type="journal article" date="2019" name="Int. J. Syst. Evol. Microbiol.">
        <title>The Global Catalogue of Microorganisms (GCM) 10K type strain sequencing project: providing services to taxonomists for standard genome sequencing and annotation.</title>
        <authorList>
            <consortium name="The Broad Institute Genomics Platform"/>
            <consortium name="The Broad Institute Genome Sequencing Center for Infectious Disease"/>
            <person name="Wu L."/>
            <person name="Ma J."/>
        </authorList>
    </citation>
    <scope>NUCLEOTIDE SEQUENCE [LARGE SCALE GENOMIC DNA]</scope>
    <source>
        <strain evidence="2">TBRC 1276</strain>
    </source>
</reference>
<protein>
    <recommendedName>
        <fullName evidence="3">Adenylate kinase</fullName>
    </recommendedName>
</protein>
<dbReference type="Gene3D" id="3.40.50.300">
    <property type="entry name" value="P-loop containing nucleotide triphosphate hydrolases"/>
    <property type="match status" value="1"/>
</dbReference>
<evidence type="ECO:0000313" key="1">
    <source>
        <dbReference type="EMBL" id="MFC4005988.1"/>
    </source>
</evidence>
<gene>
    <name evidence="1" type="ORF">ACFOY2_02055</name>
</gene>
<dbReference type="RefSeq" id="WP_379526153.1">
    <property type="nucleotide sequence ID" value="NZ_JBHSBI010000001.1"/>
</dbReference>
<name>A0ABV8FWE3_9ACTN</name>
<dbReference type="PANTHER" id="PTHR37816">
    <property type="entry name" value="YALI0E33011P"/>
    <property type="match status" value="1"/>
</dbReference>